<proteinExistence type="predicted"/>
<dbReference type="EMBL" id="MCIF01000002">
    <property type="protein sequence ID" value="RAQ95592.1"/>
    <property type="molecule type" value="Genomic_DNA"/>
</dbReference>
<name>A0A328VHM1_9CHLR</name>
<organism evidence="1 2">
    <name type="scientific">Thermogemmatispora tikiterensis</name>
    <dbReference type="NCBI Taxonomy" id="1825093"/>
    <lineage>
        <taxon>Bacteria</taxon>
        <taxon>Bacillati</taxon>
        <taxon>Chloroflexota</taxon>
        <taxon>Ktedonobacteria</taxon>
        <taxon>Thermogemmatisporales</taxon>
        <taxon>Thermogemmatisporaceae</taxon>
        <taxon>Thermogemmatispora</taxon>
    </lineage>
</organism>
<reference evidence="1 2" key="1">
    <citation type="submission" date="2016-08" db="EMBL/GenBank/DDBJ databases">
        <title>Analysis of Carbohydrate Active Enzymes in Thermogemmatispora T81 Reveals Carbohydrate Degradation Ability.</title>
        <authorList>
            <person name="Tomazini A."/>
            <person name="Lal S."/>
            <person name="Stott M."/>
            <person name="Henrissat B."/>
            <person name="Polikarpov I."/>
            <person name="Sparling R."/>
            <person name="Levin D.B."/>
        </authorList>
    </citation>
    <scope>NUCLEOTIDE SEQUENCE [LARGE SCALE GENOMIC DNA]</scope>
    <source>
        <strain evidence="1 2">T81</strain>
    </source>
</reference>
<sequence length="202" mass="22383">MEASGKASFPSSSWKGREAMKQRWQLGLLLVPLAAALLLVGVLVLIHQLGPSLASRRPPTPRVQLVRSPNSAYKYHLCAEAYAYLRATPDNPYKTDFTFQDPFRNAQDTIIPHFVAIDAYDHSLSFSVTVILRQLATVEATISHIHELDGISVQLPDRANQLQEPSVPQFVVVAIAEPGNVAVLDYTCPQQWHWSAVGARRS</sequence>
<dbReference type="Proteomes" id="UP000248706">
    <property type="component" value="Unassembled WGS sequence"/>
</dbReference>
<comment type="caution">
    <text evidence="1">The sequence shown here is derived from an EMBL/GenBank/DDBJ whole genome shotgun (WGS) entry which is preliminary data.</text>
</comment>
<accession>A0A328VHM1</accession>
<protein>
    <submittedName>
        <fullName evidence="1">Uncharacterized protein</fullName>
    </submittedName>
</protein>
<evidence type="ECO:0000313" key="1">
    <source>
        <dbReference type="EMBL" id="RAQ95592.1"/>
    </source>
</evidence>
<dbReference type="AlphaFoldDB" id="A0A328VHM1"/>
<gene>
    <name evidence="1" type="ORF">A4R35_08600</name>
</gene>
<keyword evidence="2" id="KW-1185">Reference proteome</keyword>
<evidence type="ECO:0000313" key="2">
    <source>
        <dbReference type="Proteomes" id="UP000248706"/>
    </source>
</evidence>